<protein>
    <submittedName>
        <fullName evidence="1">Hydrogenase/urease nickel incorporation protein</fullName>
    </submittedName>
</protein>
<accession>A0A8S5MT40</accession>
<dbReference type="EMBL" id="BK014974">
    <property type="protein sequence ID" value="DAD85131.1"/>
    <property type="molecule type" value="Genomic_DNA"/>
</dbReference>
<proteinExistence type="predicted"/>
<sequence length="86" mass="9988">MDEIYRVVRYIRSCRKAEIDCTVTIDKKETHLILNALSKQIPMKVNEIHVDEYVCPACGAENLNGDFKKICYHFCPMCGQAIYQEE</sequence>
<organism evidence="1">
    <name type="scientific">Myoviridae sp. ctGjZ5</name>
    <dbReference type="NCBI Taxonomy" id="2826634"/>
    <lineage>
        <taxon>Viruses</taxon>
        <taxon>Duplodnaviria</taxon>
        <taxon>Heunggongvirae</taxon>
        <taxon>Uroviricota</taxon>
        <taxon>Caudoviricetes</taxon>
    </lineage>
</organism>
<reference evidence="1" key="1">
    <citation type="journal article" date="2021" name="Proc. Natl. Acad. Sci. U.S.A.">
        <title>A Catalog of Tens of Thousands of Viruses from Human Metagenomes Reveals Hidden Associations with Chronic Diseases.</title>
        <authorList>
            <person name="Tisza M.J."/>
            <person name="Buck C.B."/>
        </authorList>
    </citation>
    <scope>NUCLEOTIDE SEQUENCE</scope>
    <source>
        <strain evidence="1">CtGjZ5</strain>
    </source>
</reference>
<name>A0A8S5MT40_9CAUD</name>
<evidence type="ECO:0000313" key="1">
    <source>
        <dbReference type="EMBL" id="DAD85131.1"/>
    </source>
</evidence>